<dbReference type="PANTHER" id="PTHR43094">
    <property type="entry name" value="AMINOTRANSFERASE"/>
    <property type="match status" value="1"/>
</dbReference>
<dbReference type="PIRSF" id="PIRSF000521">
    <property type="entry name" value="Transaminase_4ab_Lys_Orn"/>
    <property type="match status" value="1"/>
</dbReference>
<name>A0ABT3KUG5_9BURK</name>
<keyword evidence="6" id="KW-1185">Reference proteome</keyword>
<dbReference type="Proteomes" id="UP001208935">
    <property type="component" value="Unassembled WGS sequence"/>
</dbReference>
<dbReference type="InterPro" id="IPR015421">
    <property type="entry name" value="PyrdxlP-dep_Trfase_major"/>
</dbReference>
<sequence>MKTPATDCQPSLRDRARHSLRHFLADFTQLEREYPHTYPKSILRAEGAYVYDEAGHRLLDAGTHLGACQIGHGSAEVAERIARQVKRLEFIALDGGISHPYAVALAQRLAGMVLCDDPIFSFTNSGSESNELAFKIARQYHRRRGQPQRVKILSRVGSYHGSTYAAAAATGVAAFKEGFGPLPEGFIQGAQPSPGRCGQCGPSDACSMACFDAFSRTVENEGPATVAAIIAEPVAIPQAVKVPHPEYFTRLRKFCDHHGILLIIDEVVCGFGRTGKMFGAEHFGVRGDIVTYAKGLTSGYVPMGAVAVSRRVEEVFKDSPLLHLNTYAGHPVACEAAMAVLDITERDGLVAHAARMQAVLRRELERMQAGVPRVRHLCVIGLLSSTLADISDQADPDATVRKVRKLAYDHGLLVRISRDGALLGAHFYPPLVVSEADIVSGVKALGQALEAI</sequence>
<evidence type="ECO:0000256" key="4">
    <source>
        <dbReference type="RuleBase" id="RU003560"/>
    </source>
</evidence>
<comment type="cofactor">
    <cofactor evidence="1">
        <name>pyridoxal 5'-phosphate</name>
        <dbReference type="ChEBI" id="CHEBI:597326"/>
    </cofactor>
</comment>
<protein>
    <submittedName>
        <fullName evidence="5">Aspartate aminotransferase family protein</fullName>
    </submittedName>
</protein>
<dbReference type="InterPro" id="IPR015424">
    <property type="entry name" value="PyrdxlP-dep_Trfase"/>
</dbReference>
<comment type="similarity">
    <text evidence="2 4">Belongs to the class-III pyridoxal-phosphate-dependent aminotransferase family.</text>
</comment>
<dbReference type="InterPro" id="IPR015422">
    <property type="entry name" value="PyrdxlP-dep_Trfase_small"/>
</dbReference>
<reference evidence="6" key="1">
    <citation type="submission" date="2023-07" db="EMBL/GenBank/DDBJ databases">
        <title>Verminephrobacter genomes.</title>
        <authorList>
            <person name="Lund M.B."/>
        </authorList>
    </citation>
    <scope>NUCLEOTIDE SEQUENCE [LARGE SCALE GENOMIC DNA]</scope>
    <source>
        <strain evidence="6">AtM5-05</strain>
    </source>
</reference>
<evidence type="ECO:0000313" key="6">
    <source>
        <dbReference type="Proteomes" id="UP001208935"/>
    </source>
</evidence>
<dbReference type="GO" id="GO:0008483">
    <property type="term" value="F:transaminase activity"/>
    <property type="evidence" value="ECO:0007669"/>
    <property type="project" value="UniProtKB-KW"/>
</dbReference>
<keyword evidence="5" id="KW-0808">Transferase</keyword>
<dbReference type="InterPro" id="IPR049704">
    <property type="entry name" value="Aminotrans_3_PPA_site"/>
</dbReference>
<keyword evidence="3 4" id="KW-0663">Pyridoxal phosphate</keyword>
<dbReference type="InterPro" id="IPR005814">
    <property type="entry name" value="Aminotrans_3"/>
</dbReference>
<comment type="caution">
    <text evidence="5">The sequence shown here is derived from an EMBL/GenBank/DDBJ whole genome shotgun (WGS) entry which is preliminary data.</text>
</comment>
<organism evidence="5 6">
    <name type="scientific">Verminephrobacter aporrectodeae subsp. tuberculatae</name>
    <dbReference type="NCBI Taxonomy" id="1110392"/>
    <lineage>
        <taxon>Bacteria</taxon>
        <taxon>Pseudomonadati</taxon>
        <taxon>Pseudomonadota</taxon>
        <taxon>Betaproteobacteria</taxon>
        <taxon>Burkholderiales</taxon>
        <taxon>Comamonadaceae</taxon>
        <taxon>Verminephrobacter</taxon>
    </lineage>
</organism>
<dbReference type="GeneID" id="77319861"/>
<dbReference type="Gene3D" id="3.90.1150.10">
    <property type="entry name" value="Aspartate Aminotransferase, domain 1"/>
    <property type="match status" value="1"/>
</dbReference>
<evidence type="ECO:0000313" key="5">
    <source>
        <dbReference type="EMBL" id="MCW5321652.1"/>
    </source>
</evidence>
<dbReference type="RefSeq" id="WP_265258342.1">
    <property type="nucleotide sequence ID" value="NZ_QZCV01000002.1"/>
</dbReference>
<dbReference type="SUPFAM" id="SSF53383">
    <property type="entry name" value="PLP-dependent transferases"/>
    <property type="match status" value="1"/>
</dbReference>
<dbReference type="Pfam" id="PF00202">
    <property type="entry name" value="Aminotran_3"/>
    <property type="match status" value="1"/>
</dbReference>
<evidence type="ECO:0000256" key="3">
    <source>
        <dbReference type="ARBA" id="ARBA00022898"/>
    </source>
</evidence>
<dbReference type="CDD" id="cd00610">
    <property type="entry name" value="OAT_like"/>
    <property type="match status" value="1"/>
</dbReference>
<dbReference type="Gene3D" id="3.40.640.10">
    <property type="entry name" value="Type I PLP-dependent aspartate aminotransferase-like (Major domain)"/>
    <property type="match status" value="1"/>
</dbReference>
<gene>
    <name evidence="5" type="ORF">D5039_10950</name>
</gene>
<evidence type="ECO:0000256" key="2">
    <source>
        <dbReference type="ARBA" id="ARBA00008954"/>
    </source>
</evidence>
<keyword evidence="5" id="KW-0032">Aminotransferase</keyword>
<dbReference type="PROSITE" id="PS00600">
    <property type="entry name" value="AA_TRANSFER_CLASS_3"/>
    <property type="match status" value="1"/>
</dbReference>
<dbReference type="PANTHER" id="PTHR43094:SF1">
    <property type="entry name" value="AMINOTRANSFERASE CLASS-III"/>
    <property type="match status" value="1"/>
</dbReference>
<evidence type="ECO:0000256" key="1">
    <source>
        <dbReference type="ARBA" id="ARBA00001933"/>
    </source>
</evidence>
<accession>A0ABT3KUG5</accession>
<proteinExistence type="inferred from homology"/>
<dbReference type="EMBL" id="QZCW01000002">
    <property type="protein sequence ID" value="MCW5321652.1"/>
    <property type="molecule type" value="Genomic_DNA"/>
</dbReference>